<accession>A0AA85JMI7</accession>
<keyword evidence="1" id="KW-1185">Reference proteome</keyword>
<protein>
    <recommendedName>
        <fullName evidence="5">Proteasome assembly chaperone 3</fullName>
    </recommendedName>
</protein>
<reference evidence="1" key="1">
    <citation type="submission" date="2022-06" db="EMBL/GenBank/DDBJ databases">
        <authorList>
            <person name="Berger JAMES D."/>
            <person name="Berger JAMES D."/>
        </authorList>
    </citation>
    <scope>NUCLEOTIDE SEQUENCE [LARGE SCALE GENOMIC DNA]</scope>
</reference>
<dbReference type="InterPro" id="IPR053720">
    <property type="entry name" value="Psm_Assembly_Chaperone"/>
</dbReference>
<dbReference type="Proteomes" id="UP000050795">
    <property type="component" value="Unassembled WGS sequence"/>
</dbReference>
<proteinExistence type="predicted"/>
<evidence type="ECO:0000313" key="2">
    <source>
        <dbReference type="WBParaSite" id="TREG1_28580.1"/>
    </source>
</evidence>
<evidence type="ECO:0000313" key="4">
    <source>
        <dbReference type="WBParaSite" id="TREG1_28580.4"/>
    </source>
</evidence>
<evidence type="ECO:0000313" key="3">
    <source>
        <dbReference type="WBParaSite" id="TREG1_28580.2"/>
    </source>
</evidence>
<reference evidence="2 3" key="2">
    <citation type="submission" date="2023-11" db="UniProtKB">
        <authorList>
            <consortium name="WormBaseParasite"/>
        </authorList>
    </citation>
    <scope>IDENTIFICATION</scope>
</reference>
<dbReference type="WBParaSite" id="TREG1_28580.2">
    <property type="protein sequence ID" value="TREG1_28580.2"/>
    <property type="gene ID" value="TREG1_28580"/>
</dbReference>
<name>A0AA85JMI7_TRIRE</name>
<sequence>MTAYPTVLKSDLQLPTAGFMVHVVQLEFSDHLVILISRNGRIGDMVLSQKNTLPSLSDRTSQNIDACTIFGPEKVNSCLITRYITKSLNTSKTVIVSTDFKEDICFSDTQIICDCLKNIQTA</sequence>
<organism evidence="1 4">
    <name type="scientific">Trichobilharzia regenti</name>
    <name type="common">Nasal bird schistosome</name>
    <dbReference type="NCBI Taxonomy" id="157069"/>
    <lineage>
        <taxon>Eukaryota</taxon>
        <taxon>Metazoa</taxon>
        <taxon>Spiralia</taxon>
        <taxon>Lophotrochozoa</taxon>
        <taxon>Platyhelminthes</taxon>
        <taxon>Trematoda</taxon>
        <taxon>Digenea</taxon>
        <taxon>Strigeidida</taxon>
        <taxon>Schistosomatoidea</taxon>
        <taxon>Schistosomatidae</taxon>
        <taxon>Trichobilharzia</taxon>
    </lineage>
</organism>
<dbReference type="Gene3D" id="3.30.230.90">
    <property type="match status" value="1"/>
</dbReference>
<dbReference type="AlphaFoldDB" id="A0AA85JMI7"/>
<evidence type="ECO:0000313" key="1">
    <source>
        <dbReference type="Proteomes" id="UP000050795"/>
    </source>
</evidence>
<dbReference type="WBParaSite" id="TREG1_28580.1">
    <property type="protein sequence ID" value="TREG1_28580.1"/>
    <property type="gene ID" value="TREG1_28580"/>
</dbReference>
<evidence type="ECO:0008006" key="5">
    <source>
        <dbReference type="Google" id="ProtNLM"/>
    </source>
</evidence>
<dbReference type="WBParaSite" id="TREG1_28580.4">
    <property type="protein sequence ID" value="TREG1_28580.4"/>
    <property type="gene ID" value="TREG1_28580"/>
</dbReference>